<dbReference type="HAMAP" id="MF_00144">
    <property type="entry name" value="tRNA_thiouridyl_MnmA"/>
    <property type="match status" value="1"/>
</dbReference>
<comment type="caution">
    <text evidence="9">Lacks conserved residue(s) required for the propagation of feature annotation.</text>
</comment>
<dbReference type="GO" id="GO:0005737">
    <property type="term" value="C:cytoplasm"/>
    <property type="evidence" value="ECO:0007669"/>
    <property type="project" value="UniProtKB-SubCell"/>
</dbReference>
<feature type="binding site" evidence="9">
    <location>
        <position position="34"/>
    </location>
    <ligand>
        <name>ATP</name>
        <dbReference type="ChEBI" id="CHEBI:30616"/>
    </ligand>
</feature>
<keyword evidence="5 9" id="KW-0067">ATP-binding</keyword>
<dbReference type="InterPro" id="IPR046884">
    <property type="entry name" value="MnmA-like_central"/>
</dbReference>
<evidence type="ECO:0000256" key="9">
    <source>
        <dbReference type="HAMAP-Rule" id="MF_00144"/>
    </source>
</evidence>
<dbReference type="CDD" id="cd01998">
    <property type="entry name" value="MnmA_TRMU-like"/>
    <property type="match status" value="1"/>
</dbReference>
<keyword evidence="7" id="KW-1015">Disulfide bond</keyword>
<dbReference type="EC" id="2.8.1.13" evidence="9"/>
<dbReference type="PANTHER" id="PTHR11933">
    <property type="entry name" value="TRNA 5-METHYLAMINOMETHYL-2-THIOURIDYLATE -METHYLTRANSFERASE"/>
    <property type="match status" value="1"/>
</dbReference>
<evidence type="ECO:0000256" key="4">
    <source>
        <dbReference type="ARBA" id="ARBA00022741"/>
    </source>
</evidence>
<keyword evidence="9" id="KW-0963">Cytoplasm</keyword>
<comment type="catalytic activity">
    <reaction evidence="8 9">
        <text>S-sulfanyl-L-cysteinyl-[protein] + uridine(34) in tRNA + AH2 + ATP = 2-thiouridine(34) in tRNA + L-cysteinyl-[protein] + A + AMP + diphosphate + H(+)</text>
        <dbReference type="Rhea" id="RHEA:47032"/>
        <dbReference type="Rhea" id="RHEA-COMP:10131"/>
        <dbReference type="Rhea" id="RHEA-COMP:11726"/>
        <dbReference type="Rhea" id="RHEA-COMP:11727"/>
        <dbReference type="Rhea" id="RHEA-COMP:11728"/>
        <dbReference type="ChEBI" id="CHEBI:13193"/>
        <dbReference type="ChEBI" id="CHEBI:15378"/>
        <dbReference type="ChEBI" id="CHEBI:17499"/>
        <dbReference type="ChEBI" id="CHEBI:29950"/>
        <dbReference type="ChEBI" id="CHEBI:30616"/>
        <dbReference type="ChEBI" id="CHEBI:33019"/>
        <dbReference type="ChEBI" id="CHEBI:61963"/>
        <dbReference type="ChEBI" id="CHEBI:65315"/>
        <dbReference type="ChEBI" id="CHEBI:87170"/>
        <dbReference type="ChEBI" id="CHEBI:456215"/>
        <dbReference type="EC" id="2.8.1.13"/>
    </reaction>
</comment>
<feature type="binding site" evidence="9">
    <location>
        <begin position="8"/>
        <end position="15"/>
    </location>
    <ligand>
        <name>ATP</name>
        <dbReference type="ChEBI" id="CHEBI:30616"/>
    </ligand>
</feature>
<gene>
    <name evidence="9" type="primary">mnmA</name>
    <name evidence="12" type="ORF">C8D98_2165</name>
</gene>
<keyword evidence="13" id="KW-1185">Reference proteome</keyword>
<dbReference type="Pfam" id="PF03054">
    <property type="entry name" value="tRNA_Me_trans"/>
    <property type="match status" value="1"/>
</dbReference>
<dbReference type="GO" id="GO:0032259">
    <property type="term" value="P:methylation"/>
    <property type="evidence" value="ECO:0007669"/>
    <property type="project" value="UniProtKB-KW"/>
</dbReference>
<feature type="binding site" evidence="9">
    <location>
        <position position="115"/>
    </location>
    <ligand>
        <name>ATP</name>
        <dbReference type="ChEBI" id="CHEBI:30616"/>
    </ligand>
</feature>
<evidence type="ECO:0000256" key="5">
    <source>
        <dbReference type="ARBA" id="ARBA00022840"/>
    </source>
</evidence>
<protein>
    <recommendedName>
        <fullName evidence="9">tRNA-specific 2-thiouridylase MnmA</fullName>
        <ecNumber evidence="9">2.8.1.13</ecNumber>
    </recommendedName>
</protein>
<sequence>MKTKVLVAMSGGVDSTLTAHMMKEQGYEVQGVTIKFFEGQEQALADGEKAAKELGIPWYAADYTQFFKDDVISYFIRTYKLGKTPNPCAWCNRNAKLNYLFREMKSNCCEKIVTGHYARKIPFGEGFRIAKGTDSSKDQSYYLSLLKACQIEVVEFPLGGMVKTDVKAKAAELGLSVAEKAESQDICFLMGEDYGDFLDRHIAPETVKKGWFILNGKRLKEHKGIIYYTVGQRRGLDIGYHEPLFVKSIDARSGDIILSDKESVTGRGVKLVECEFPSDHDRIFRAEVKVRYRMAPVGCLVEIQPSQTATVLFDRPEFAPTPGQVACIYKDDSVIGGGFIGDVF</sequence>
<dbReference type="PANTHER" id="PTHR11933:SF5">
    <property type="entry name" value="MITOCHONDRIAL TRNA-SPECIFIC 2-THIOURIDYLASE 1"/>
    <property type="match status" value="1"/>
</dbReference>
<evidence type="ECO:0000256" key="2">
    <source>
        <dbReference type="ARBA" id="ARBA00022679"/>
    </source>
</evidence>
<feature type="site" description="Interaction with tRNA" evidence="9">
    <location>
        <position position="116"/>
    </location>
</feature>
<evidence type="ECO:0000256" key="3">
    <source>
        <dbReference type="ARBA" id="ARBA00022694"/>
    </source>
</evidence>
<dbReference type="Gene3D" id="2.40.30.10">
    <property type="entry name" value="Translation factors"/>
    <property type="match status" value="1"/>
</dbReference>
<keyword evidence="1 9" id="KW-0820">tRNA-binding</keyword>
<feature type="domain" description="tRNA-specific 2-thiouridylase MnmA-like central" evidence="11">
    <location>
        <begin position="196"/>
        <end position="259"/>
    </location>
</feature>
<evidence type="ECO:0000256" key="7">
    <source>
        <dbReference type="ARBA" id="ARBA00023157"/>
    </source>
</evidence>
<comment type="similarity">
    <text evidence="9">Belongs to the MnmA/TRMU family.</text>
</comment>
<name>A0A4R1K846_9BACT</name>
<dbReference type="GO" id="GO:0005524">
    <property type="term" value="F:ATP binding"/>
    <property type="evidence" value="ECO:0007669"/>
    <property type="project" value="UniProtKB-KW"/>
</dbReference>
<dbReference type="SUPFAM" id="SSF52402">
    <property type="entry name" value="Adenine nucleotide alpha hydrolases-like"/>
    <property type="match status" value="1"/>
</dbReference>
<dbReference type="NCBIfam" id="NF001138">
    <property type="entry name" value="PRK00143.1"/>
    <property type="match status" value="1"/>
</dbReference>
<dbReference type="Pfam" id="PF20259">
    <property type="entry name" value="tRNA_Me_trans_M"/>
    <property type="match status" value="1"/>
</dbReference>
<feature type="region of interest" description="Interaction with tRNA" evidence="9">
    <location>
        <begin position="137"/>
        <end position="139"/>
    </location>
</feature>
<dbReference type="Proteomes" id="UP000294614">
    <property type="component" value="Unassembled WGS sequence"/>
</dbReference>
<keyword evidence="3 9" id="KW-0819">tRNA processing</keyword>
<dbReference type="InterPro" id="IPR023382">
    <property type="entry name" value="MnmA-like_central_sf"/>
</dbReference>
<keyword evidence="4 9" id="KW-0547">Nucleotide-binding</keyword>
<keyword evidence="2 9" id="KW-0808">Transferase</keyword>
<dbReference type="GO" id="GO:0000049">
    <property type="term" value="F:tRNA binding"/>
    <property type="evidence" value="ECO:0007669"/>
    <property type="project" value="UniProtKB-KW"/>
</dbReference>
<dbReference type="GO" id="GO:0002143">
    <property type="term" value="P:tRNA wobble position uridine thiolation"/>
    <property type="evidence" value="ECO:0007669"/>
    <property type="project" value="TreeGrafter"/>
</dbReference>
<dbReference type="GO" id="GO:0103016">
    <property type="term" value="F:tRNA-uridine 2-sulfurtransferase activity"/>
    <property type="evidence" value="ECO:0007669"/>
    <property type="project" value="UniProtKB-EC"/>
</dbReference>
<proteinExistence type="inferred from homology"/>
<dbReference type="InterPro" id="IPR046885">
    <property type="entry name" value="MnmA-like_C"/>
</dbReference>
<feature type="active site" description="Cysteine persulfide intermediate" evidence="9">
    <location>
        <position position="187"/>
    </location>
</feature>
<evidence type="ECO:0000256" key="1">
    <source>
        <dbReference type="ARBA" id="ARBA00022555"/>
    </source>
</evidence>
<dbReference type="InterPro" id="IPR014729">
    <property type="entry name" value="Rossmann-like_a/b/a_fold"/>
</dbReference>
<evidence type="ECO:0000256" key="8">
    <source>
        <dbReference type="ARBA" id="ARBA00051542"/>
    </source>
</evidence>
<dbReference type="RefSeq" id="WP_132874139.1">
    <property type="nucleotide sequence ID" value="NZ_SMGG01000005.1"/>
</dbReference>
<dbReference type="NCBIfam" id="TIGR00420">
    <property type="entry name" value="trmU"/>
    <property type="match status" value="1"/>
</dbReference>
<evidence type="ECO:0000313" key="12">
    <source>
        <dbReference type="EMBL" id="TCK59993.1"/>
    </source>
</evidence>
<feature type="active site" description="Nucleophile" evidence="9">
    <location>
        <position position="91"/>
    </location>
</feature>
<reference evidence="12 13" key="1">
    <citation type="submission" date="2019-03" db="EMBL/GenBank/DDBJ databases">
        <title>Genomic Encyclopedia of Type Strains, Phase IV (KMG-IV): sequencing the most valuable type-strain genomes for metagenomic binning, comparative biology and taxonomic classification.</title>
        <authorList>
            <person name="Goeker M."/>
        </authorList>
    </citation>
    <scope>NUCLEOTIDE SEQUENCE [LARGE SCALE GENOMIC DNA]</scope>
    <source>
        <strain evidence="12 13">DSM 24984</strain>
    </source>
</reference>
<feature type="domain" description="tRNA-specific 2-thiouridylase MnmA-like C-terminal" evidence="10">
    <location>
        <begin position="282"/>
        <end position="340"/>
    </location>
</feature>
<dbReference type="OrthoDB" id="9800696at2"/>
<keyword evidence="6 9" id="KW-0694">RNA-binding</keyword>
<evidence type="ECO:0000259" key="11">
    <source>
        <dbReference type="Pfam" id="PF20259"/>
    </source>
</evidence>
<comment type="subcellular location">
    <subcellularLocation>
        <location evidence="9">Cytoplasm</location>
    </subcellularLocation>
</comment>
<feature type="site" description="Interaction with tRNA" evidence="9">
    <location>
        <position position="324"/>
    </location>
</feature>
<keyword evidence="12" id="KW-0489">Methyltransferase</keyword>
<evidence type="ECO:0000259" key="10">
    <source>
        <dbReference type="Pfam" id="PF20258"/>
    </source>
</evidence>
<evidence type="ECO:0000313" key="13">
    <source>
        <dbReference type="Proteomes" id="UP000294614"/>
    </source>
</evidence>
<dbReference type="Pfam" id="PF20258">
    <property type="entry name" value="tRNA_Me_trans_C"/>
    <property type="match status" value="1"/>
</dbReference>
<organism evidence="12 13">
    <name type="scientific">Seleniivibrio woodruffii</name>
    <dbReference type="NCBI Taxonomy" id="1078050"/>
    <lineage>
        <taxon>Bacteria</taxon>
        <taxon>Pseudomonadati</taxon>
        <taxon>Deferribacterota</taxon>
        <taxon>Deferribacteres</taxon>
        <taxon>Deferribacterales</taxon>
        <taxon>Geovibrionaceae</taxon>
        <taxon>Seleniivibrio</taxon>
    </lineage>
</organism>
<comment type="caution">
    <text evidence="12">The sequence shown here is derived from an EMBL/GenBank/DDBJ whole genome shotgun (WGS) entry which is preliminary data.</text>
</comment>
<dbReference type="GO" id="GO:0008168">
    <property type="term" value="F:methyltransferase activity"/>
    <property type="evidence" value="ECO:0007669"/>
    <property type="project" value="UniProtKB-KW"/>
</dbReference>
<accession>A0A4R1K846</accession>
<dbReference type="EMBL" id="SMGG01000005">
    <property type="protein sequence ID" value="TCK59993.1"/>
    <property type="molecule type" value="Genomic_DNA"/>
</dbReference>
<evidence type="ECO:0000256" key="6">
    <source>
        <dbReference type="ARBA" id="ARBA00022884"/>
    </source>
</evidence>
<dbReference type="InterPro" id="IPR004506">
    <property type="entry name" value="MnmA-like"/>
</dbReference>
<comment type="function">
    <text evidence="9">Catalyzes the 2-thiolation of uridine at the wobble position (U34) of tRNA, leading to the formation of s(2)U34.</text>
</comment>
<dbReference type="Gene3D" id="3.40.50.620">
    <property type="entry name" value="HUPs"/>
    <property type="match status" value="1"/>
</dbReference>
<dbReference type="Gene3D" id="2.30.30.280">
    <property type="entry name" value="Adenine nucleotide alpha hydrolases-like domains"/>
    <property type="match status" value="1"/>
</dbReference>
<dbReference type="AlphaFoldDB" id="A0A4R1K846"/>
<feature type="region of interest" description="Interaction with tRNA" evidence="9">
    <location>
        <begin position="291"/>
        <end position="292"/>
    </location>
</feature>